<sequence length="139" mass="15775">MNEHDHKPVDPAALQHGHEVYETNIGLITKFGIGLALMAIISMVLMWGLFVILDDYQTAQFDAPDPLAETRQLPPEPRLQVIPEDDLIKMKAAEQEILDSYGWVFRTAEIVRLPVDRAIDLSLERREQVFPTRPETGAK</sequence>
<organism evidence="2">
    <name type="scientific">marine metagenome</name>
    <dbReference type="NCBI Taxonomy" id="408172"/>
    <lineage>
        <taxon>unclassified sequences</taxon>
        <taxon>metagenomes</taxon>
        <taxon>ecological metagenomes</taxon>
    </lineage>
</organism>
<keyword evidence="1" id="KW-0812">Transmembrane</keyword>
<reference evidence="2" key="1">
    <citation type="submission" date="2018-05" db="EMBL/GenBank/DDBJ databases">
        <authorList>
            <person name="Lanie J.A."/>
            <person name="Ng W.-L."/>
            <person name="Kazmierczak K.M."/>
            <person name="Andrzejewski T.M."/>
            <person name="Davidsen T.M."/>
            <person name="Wayne K.J."/>
            <person name="Tettelin H."/>
            <person name="Glass J.I."/>
            <person name="Rusch D."/>
            <person name="Podicherti R."/>
            <person name="Tsui H.-C.T."/>
            <person name="Winkler M.E."/>
        </authorList>
    </citation>
    <scope>NUCLEOTIDE SEQUENCE</scope>
</reference>
<proteinExistence type="predicted"/>
<keyword evidence="1" id="KW-0472">Membrane</keyword>
<gene>
    <name evidence="2" type="ORF">METZ01_LOCUS172485</name>
</gene>
<evidence type="ECO:0000313" key="2">
    <source>
        <dbReference type="EMBL" id="SVB19631.1"/>
    </source>
</evidence>
<evidence type="ECO:0000256" key="1">
    <source>
        <dbReference type="SAM" id="Phobius"/>
    </source>
</evidence>
<protein>
    <submittedName>
        <fullName evidence="2">Uncharacterized protein</fullName>
    </submittedName>
</protein>
<name>A0A382C1M6_9ZZZZ</name>
<dbReference type="EMBL" id="UINC01032262">
    <property type="protein sequence ID" value="SVB19631.1"/>
    <property type="molecule type" value="Genomic_DNA"/>
</dbReference>
<dbReference type="AlphaFoldDB" id="A0A382C1M6"/>
<keyword evidence="1" id="KW-1133">Transmembrane helix</keyword>
<feature type="transmembrane region" description="Helical" evidence="1">
    <location>
        <begin position="31"/>
        <end position="53"/>
    </location>
</feature>
<accession>A0A382C1M6</accession>